<protein>
    <recommendedName>
        <fullName evidence="5">Pectinacetylesterase family protein</fullName>
    </recommendedName>
</protein>
<sequence length="402" mass="46219">MKLFCFFLLVCIQTFDLHYASDSKALCLDGSPASYYKAQGYESGAKNYILHFQGGARITGITQNELIYQAYMRSKTKLGSSENLSKQADFEGMFSRNQKKNPYYYNWNLIHLNYCDGSLHQGYKSEPVSFMGTSLYFRGDAIVKSFLSDLYMELSQANIVVISGCSAGGNAAYFWIEYIKALLPLKVTVYGVPDSGMPLDLVAIDGTDYQKESLIQLIDFVNEEVTHPNKECVHKFSKEKWKCYYVQYLLEFIETPLFIVQSLYDYYSLTYRFKVDCALDYSLNNCSQEELNFAQNLYKQNYEILTKRKQDHPETGAFAPSCLEHCFLLNDYYDSENWEVPGESGNTIQVALNNWLNSKSNPENNFYVDDVQWPGNKKCSNSDINNYSTIFNLIILIILQII</sequence>
<proteinExistence type="predicted"/>
<dbReference type="OrthoDB" id="2015280at2759"/>
<dbReference type="Pfam" id="PF03283">
    <property type="entry name" value="PAE"/>
    <property type="match status" value="1"/>
</dbReference>
<dbReference type="EMBL" id="CAJJDN010000036">
    <property type="protein sequence ID" value="CAD8077339.1"/>
    <property type="molecule type" value="Genomic_DNA"/>
</dbReference>
<dbReference type="PANTHER" id="PTHR21562">
    <property type="entry name" value="NOTUM-RELATED"/>
    <property type="match status" value="1"/>
</dbReference>
<keyword evidence="1" id="KW-0732">Signal</keyword>
<feature type="signal peptide" evidence="1">
    <location>
        <begin position="1"/>
        <end position="20"/>
    </location>
</feature>
<dbReference type="Proteomes" id="UP000692954">
    <property type="component" value="Unassembled WGS sequence"/>
</dbReference>
<accession>A0A8S1MAR8</accession>
<dbReference type="PANTHER" id="PTHR21562:SF67">
    <property type="entry name" value="PECTIN ACETYLESTERASE"/>
    <property type="match status" value="1"/>
</dbReference>
<evidence type="ECO:0000313" key="4">
    <source>
        <dbReference type="Proteomes" id="UP000692954"/>
    </source>
</evidence>
<evidence type="ECO:0008006" key="5">
    <source>
        <dbReference type="Google" id="ProtNLM"/>
    </source>
</evidence>
<feature type="chain" id="PRO_5036273278" description="Pectinacetylesterase family protein" evidence="1">
    <location>
        <begin position="21"/>
        <end position="402"/>
    </location>
</feature>
<name>A0A8S1MAR8_9CILI</name>
<dbReference type="GO" id="GO:0016787">
    <property type="term" value="F:hydrolase activity"/>
    <property type="evidence" value="ECO:0007669"/>
    <property type="project" value="InterPro"/>
</dbReference>
<evidence type="ECO:0000313" key="3">
    <source>
        <dbReference type="EMBL" id="CAD8077339.1"/>
    </source>
</evidence>
<dbReference type="AlphaFoldDB" id="A0A8S1MAR8"/>
<evidence type="ECO:0000256" key="1">
    <source>
        <dbReference type="SAM" id="SignalP"/>
    </source>
</evidence>
<keyword evidence="4" id="KW-1185">Reference proteome</keyword>
<reference evidence="2" key="1">
    <citation type="submission" date="2021-01" db="EMBL/GenBank/DDBJ databases">
        <authorList>
            <consortium name="Genoscope - CEA"/>
            <person name="William W."/>
        </authorList>
    </citation>
    <scope>NUCLEOTIDE SEQUENCE</scope>
</reference>
<dbReference type="EMBL" id="CAJJDN010000036">
    <property type="protein sequence ID" value="CAD8077337.1"/>
    <property type="molecule type" value="Genomic_DNA"/>
</dbReference>
<organism evidence="2 4">
    <name type="scientific">Paramecium sonneborni</name>
    <dbReference type="NCBI Taxonomy" id="65129"/>
    <lineage>
        <taxon>Eukaryota</taxon>
        <taxon>Sar</taxon>
        <taxon>Alveolata</taxon>
        <taxon>Ciliophora</taxon>
        <taxon>Intramacronucleata</taxon>
        <taxon>Oligohymenophorea</taxon>
        <taxon>Peniculida</taxon>
        <taxon>Parameciidae</taxon>
        <taxon>Paramecium</taxon>
    </lineage>
</organism>
<gene>
    <name evidence="2" type="ORF">PSON_ATCC_30995.1.T0360078</name>
    <name evidence="3" type="ORF">PSON_ATCC_30995.1.T0360079</name>
</gene>
<comment type="caution">
    <text evidence="2">The sequence shown here is derived from an EMBL/GenBank/DDBJ whole genome shotgun (WGS) entry which is preliminary data.</text>
</comment>
<evidence type="ECO:0000313" key="2">
    <source>
        <dbReference type="EMBL" id="CAD8077337.1"/>
    </source>
</evidence>
<dbReference type="InterPro" id="IPR004963">
    <property type="entry name" value="PAE/NOTUM"/>
</dbReference>